<evidence type="ECO:0000259" key="2">
    <source>
        <dbReference type="Pfam" id="PF13542"/>
    </source>
</evidence>
<protein>
    <submittedName>
        <fullName evidence="3">ISL3 family transposase</fullName>
    </submittedName>
</protein>
<dbReference type="Proteomes" id="UP000254771">
    <property type="component" value="Unassembled WGS sequence"/>
</dbReference>
<feature type="domain" description="Transposase IS204/IS1001/IS1096/IS1165 DDE" evidence="1">
    <location>
        <begin position="146"/>
        <end position="386"/>
    </location>
</feature>
<dbReference type="InterPro" id="IPR047951">
    <property type="entry name" value="Transpos_ISL3"/>
</dbReference>
<dbReference type="InterPro" id="IPR032877">
    <property type="entry name" value="Transposase_HTH"/>
</dbReference>
<keyword evidence="4" id="KW-1185">Reference proteome</keyword>
<dbReference type="PANTHER" id="PTHR33498">
    <property type="entry name" value="TRANSPOSASE FOR INSERTION SEQUENCE ELEMENT IS1557"/>
    <property type="match status" value="1"/>
</dbReference>
<dbReference type="Pfam" id="PF01610">
    <property type="entry name" value="DDE_Tnp_ISL3"/>
    <property type="match status" value="1"/>
</dbReference>
<evidence type="ECO:0000313" key="3">
    <source>
        <dbReference type="EMBL" id="RDH87651.1"/>
    </source>
</evidence>
<gene>
    <name evidence="3" type="ORF">DIZ78_03580</name>
</gene>
<dbReference type="InterPro" id="IPR002560">
    <property type="entry name" value="Transposase_DDE"/>
</dbReference>
<evidence type="ECO:0000259" key="1">
    <source>
        <dbReference type="Pfam" id="PF01610"/>
    </source>
</evidence>
<dbReference type="PANTHER" id="PTHR33498:SF1">
    <property type="entry name" value="TRANSPOSASE FOR INSERTION SEQUENCE ELEMENT IS1557"/>
    <property type="match status" value="1"/>
</dbReference>
<dbReference type="EMBL" id="QFXE01000005">
    <property type="protein sequence ID" value="RDH87651.1"/>
    <property type="molecule type" value="Genomic_DNA"/>
</dbReference>
<dbReference type="AlphaFoldDB" id="A0A370DSX0"/>
<dbReference type="Pfam" id="PF13542">
    <property type="entry name" value="HTH_Tnp_ISL3"/>
    <property type="match status" value="1"/>
</dbReference>
<proteinExistence type="predicted"/>
<name>A0A370DSX0_9GAMM</name>
<reference evidence="3 4" key="1">
    <citation type="journal article" date="2018" name="ISME J.">
        <title>Endosymbiont genomes yield clues of tubeworm success.</title>
        <authorList>
            <person name="Li Y."/>
            <person name="Liles M.R."/>
            <person name="Halanych K.M."/>
        </authorList>
    </citation>
    <scope>NUCLEOTIDE SEQUENCE [LARGE SCALE GENOMIC DNA]</scope>
    <source>
        <strain evidence="3">A1462</strain>
    </source>
</reference>
<sequence length="406" mass="47840">MPRFYRLIEIGGCVWRPVCPCDPTQEAKKTAVCSRCGRRCHGRYDKKTLRVRDLSVAGWRIYLEFERWRVSCPRCNSVHVEHLDWLAKNPRYTQRFVMHVGKLCRDMPNKAVAEMERLHHSTVKDLDKLYMQKQVDLAGLPAPRAIGIDEISIRKGHNYRVIVSDLDRGRPIWVGGEGRKEADINLFFKMLGEKKSTRIELAAMDMWKPFRNSVLKNAPKARIIFDKFHIMRHLSKALDEVRRNEYKRLSGKDRSYIKGQRYTLLSRRENLSLDGRRALKKLLHANRRLNTAYVLKEAFGQFWDYRTERGARAFFERWKDSLKWQRLEPYRKFARLVESHWDGIASYCHPENKVGLGLVEGINNKIRVLQRRAYGYRDEEYFKLKIVAAFLPPLPRNANINPHVSA</sequence>
<feature type="domain" description="Transposase IS204/IS1001/IS1096/IS1165 helix-turn-helix" evidence="2">
    <location>
        <begin position="81"/>
        <end position="128"/>
    </location>
</feature>
<dbReference type="NCBIfam" id="NF033550">
    <property type="entry name" value="transpos_ISL3"/>
    <property type="match status" value="1"/>
</dbReference>
<organism evidence="3 4">
    <name type="scientific">endosymbiont of Escarpia spicata</name>
    <dbReference type="NCBI Taxonomy" id="2200908"/>
    <lineage>
        <taxon>Bacteria</taxon>
        <taxon>Pseudomonadati</taxon>
        <taxon>Pseudomonadota</taxon>
        <taxon>Gammaproteobacteria</taxon>
        <taxon>sulfur-oxidizing symbionts</taxon>
    </lineage>
</organism>
<comment type="caution">
    <text evidence="3">The sequence shown here is derived from an EMBL/GenBank/DDBJ whole genome shotgun (WGS) entry which is preliminary data.</text>
</comment>
<evidence type="ECO:0000313" key="4">
    <source>
        <dbReference type="Proteomes" id="UP000254771"/>
    </source>
</evidence>
<accession>A0A370DSX0</accession>